<dbReference type="AlphaFoldDB" id="A0A3B3S0J8"/>
<sequence>MHSNGVKAILFDLDNTLIDTRGAGEIAFEKVAELLRTRLHHGDIETICKKFKQKLLEESYQPFADLTIDQVRINHWDKAIEESGGLDHDPSLAAQCYWLWKNTRLDHLCIPGPVQRLLQELKTTHKLLLLTNGEAQTQREKIQAVCCRGLFDAVVVGGEHAEEKPAPSIFQHCFHQLGVGPQDCIMVGDSLDTDILGGINVGIRATVWITDKGTIQPEASIKPDYVLATVLELPSVLSTL</sequence>
<dbReference type="GO" id="GO:0046380">
    <property type="term" value="P:N-acetylneuraminate biosynthetic process"/>
    <property type="evidence" value="ECO:0007669"/>
    <property type="project" value="TreeGrafter"/>
</dbReference>
<organism evidence="4 5">
    <name type="scientific">Paramormyrops kingsleyae</name>
    <dbReference type="NCBI Taxonomy" id="1676925"/>
    <lineage>
        <taxon>Eukaryota</taxon>
        <taxon>Metazoa</taxon>
        <taxon>Chordata</taxon>
        <taxon>Craniata</taxon>
        <taxon>Vertebrata</taxon>
        <taxon>Euteleostomi</taxon>
        <taxon>Actinopterygii</taxon>
        <taxon>Neopterygii</taxon>
        <taxon>Teleostei</taxon>
        <taxon>Osteoglossocephala</taxon>
        <taxon>Osteoglossomorpha</taxon>
        <taxon>Osteoglossiformes</taxon>
        <taxon>Mormyridae</taxon>
        <taxon>Paramormyrops</taxon>
    </lineage>
</organism>
<evidence type="ECO:0000313" key="5">
    <source>
        <dbReference type="Proteomes" id="UP000261540"/>
    </source>
</evidence>
<dbReference type="GO" id="GO:0050124">
    <property type="term" value="F:N-acylneuraminate-9-phosphatase activity"/>
    <property type="evidence" value="ECO:0007669"/>
    <property type="project" value="TreeGrafter"/>
</dbReference>
<dbReference type="Gene3D" id="1.20.120.710">
    <property type="entry name" value="Haloacid dehalogenase hydrolase-like domain"/>
    <property type="match status" value="1"/>
</dbReference>
<evidence type="ECO:0000256" key="3">
    <source>
        <dbReference type="ARBA" id="ARBA00022842"/>
    </source>
</evidence>
<dbReference type="Ensembl" id="ENSPKIT00000004973.1">
    <property type="protein sequence ID" value="ENSPKIP00000024269.1"/>
    <property type="gene ID" value="ENSPKIG00000007595.1"/>
</dbReference>
<dbReference type="GeneTree" id="ENSGT00390000003094"/>
<accession>A0A3B3S0J8</accession>
<evidence type="ECO:0000256" key="2">
    <source>
        <dbReference type="ARBA" id="ARBA00022801"/>
    </source>
</evidence>
<keyword evidence="5" id="KW-1185">Reference proteome</keyword>
<reference evidence="4" key="1">
    <citation type="submission" date="2025-08" db="UniProtKB">
        <authorList>
            <consortium name="Ensembl"/>
        </authorList>
    </citation>
    <scope>IDENTIFICATION</scope>
</reference>
<name>A0A3B3S0J8_9TELE</name>
<comment type="cofactor">
    <cofactor evidence="1">
        <name>Mg(2+)</name>
        <dbReference type="ChEBI" id="CHEBI:18420"/>
    </cofactor>
</comment>
<evidence type="ECO:0000256" key="1">
    <source>
        <dbReference type="ARBA" id="ARBA00001946"/>
    </source>
</evidence>
<dbReference type="KEGG" id="pki:111849594"/>
<dbReference type="CTD" id="140838"/>
<keyword evidence="3" id="KW-0460">Magnesium</keyword>
<dbReference type="PANTHER" id="PTHR46470:SF3">
    <property type="entry name" value="N-ACYLNEURAMINATE-9-PHOSPHATASE"/>
    <property type="match status" value="1"/>
</dbReference>
<dbReference type="NCBIfam" id="TIGR02253">
    <property type="entry name" value="CTE7"/>
    <property type="match status" value="1"/>
</dbReference>
<keyword evidence="2" id="KW-0378">Hydrolase</keyword>
<dbReference type="SFLD" id="SFLDS00003">
    <property type="entry name" value="Haloacid_Dehalogenase"/>
    <property type="match status" value="1"/>
</dbReference>
<reference evidence="4" key="2">
    <citation type="submission" date="2025-09" db="UniProtKB">
        <authorList>
            <consortium name="Ensembl"/>
        </authorList>
    </citation>
    <scope>IDENTIFICATION</scope>
</reference>
<dbReference type="PANTHER" id="PTHR46470">
    <property type="entry name" value="N-ACYLNEURAMINATE-9-PHOSPHATASE"/>
    <property type="match status" value="1"/>
</dbReference>
<dbReference type="GeneID" id="111849594"/>
<dbReference type="InterPro" id="IPR011950">
    <property type="entry name" value="HAD-SF_hydro_IA_CTE7"/>
</dbReference>
<protein>
    <submittedName>
        <fullName evidence="4">N-acetylneuraminic acid phosphatase</fullName>
    </submittedName>
</protein>
<dbReference type="Pfam" id="PF00702">
    <property type="entry name" value="Hydrolase"/>
    <property type="match status" value="1"/>
</dbReference>
<dbReference type="InterPro" id="IPR036412">
    <property type="entry name" value="HAD-like_sf"/>
</dbReference>
<dbReference type="STRING" id="1676925.ENSPKIP00000024269"/>
<dbReference type="SUPFAM" id="SSF56784">
    <property type="entry name" value="HAD-like"/>
    <property type="match status" value="1"/>
</dbReference>
<dbReference type="InterPro" id="IPR006439">
    <property type="entry name" value="HAD-SF_hydro_IA"/>
</dbReference>
<dbReference type="InterPro" id="IPR023214">
    <property type="entry name" value="HAD_sf"/>
</dbReference>
<dbReference type="SFLD" id="SFLDG01129">
    <property type="entry name" value="C1.5:_HAD__Beta-PGM__Phosphata"/>
    <property type="match status" value="1"/>
</dbReference>
<dbReference type="NCBIfam" id="TIGR01549">
    <property type="entry name" value="HAD-SF-IA-v1"/>
    <property type="match status" value="1"/>
</dbReference>
<dbReference type="RefSeq" id="XP_023678391.1">
    <property type="nucleotide sequence ID" value="XM_023822623.2"/>
</dbReference>
<dbReference type="OrthoDB" id="1694274at2759"/>
<evidence type="ECO:0000313" key="4">
    <source>
        <dbReference type="Ensembl" id="ENSPKIP00000024269.1"/>
    </source>
</evidence>
<dbReference type="Proteomes" id="UP000261540">
    <property type="component" value="Unplaced"/>
</dbReference>
<dbReference type="Gene3D" id="3.40.50.1000">
    <property type="entry name" value="HAD superfamily/HAD-like"/>
    <property type="match status" value="1"/>
</dbReference>
<dbReference type="InterPro" id="IPR051400">
    <property type="entry name" value="HAD-like_hydrolase"/>
</dbReference>
<proteinExistence type="predicted"/>